<accession>A0AAI8VZY3</accession>
<gene>
    <name evidence="2" type="ORF">KHLLAP_LOCUS13996</name>
</gene>
<evidence type="ECO:0000313" key="2">
    <source>
        <dbReference type="EMBL" id="CAJ2513528.1"/>
    </source>
</evidence>
<dbReference type="Proteomes" id="UP001295740">
    <property type="component" value="Unassembled WGS sequence"/>
</dbReference>
<evidence type="ECO:0000256" key="1">
    <source>
        <dbReference type="SAM" id="MobiDB-lite"/>
    </source>
</evidence>
<feature type="region of interest" description="Disordered" evidence="1">
    <location>
        <begin position="122"/>
        <end position="167"/>
    </location>
</feature>
<reference evidence="2" key="1">
    <citation type="submission" date="2023-10" db="EMBL/GenBank/DDBJ databases">
        <authorList>
            <person name="Hackl T."/>
        </authorList>
    </citation>
    <scope>NUCLEOTIDE SEQUENCE</scope>
</reference>
<dbReference type="EMBL" id="CAUWAG010000020">
    <property type="protein sequence ID" value="CAJ2513528.1"/>
    <property type="molecule type" value="Genomic_DNA"/>
</dbReference>
<keyword evidence="3" id="KW-1185">Reference proteome</keyword>
<organism evidence="2 3">
    <name type="scientific">Anthostomella pinea</name>
    <dbReference type="NCBI Taxonomy" id="933095"/>
    <lineage>
        <taxon>Eukaryota</taxon>
        <taxon>Fungi</taxon>
        <taxon>Dikarya</taxon>
        <taxon>Ascomycota</taxon>
        <taxon>Pezizomycotina</taxon>
        <taxon>Sordariomycetes</taxon>
        <taxon>Xylariomycetidae</taxon>
        <taxon>Xylariales</taxon>
        <taxon>Xylariaceae</taxon>
        <taxon>Anthostomella</taxon>
    </lineage>
</organism>
<feature type="compositionally biased region" description="Basic and acidic residues" evidence="1">
    <location>
        <begin position="152"/>
        <end position="165"/>
    </location>
</feature>
<proteinExistence type="predicted"/>
<comment type="caution">
    <text evidence="2">The sequence shown here is derived from an EMBL/GenBank/DDBJ whole genome shotgun (WGS) entry which is preliminary data.</text>
</comment>
<protein>
    <submittedName>
        <fullName evidence="2">Uu.00g016470.m01.CDS01</fullName>
    </submittedName>
</protein>
<sequence length="368" mass="40883">MQATRSYEYNTVFNIGYQQGRVGRRTNPRASTKELPAASSWGANELFAFRVVVEAADSRVLPHLTPERLSIDALIAPNSDLAGLAKSTPPNLPLSVEMDLSTKFGHSLGQFWAALADVVADEPEETDDQGGLAQDGVGEDDASTAAPPPAAKDSRPRNGFAEKQRSQTWWMRRTRSSALQALAKPIPRSALTMTPSSRLVMAWTGRERSRRSDWSSVSLECRGCLSVGAVTVGGRQIRAEDDGGLRLRMLSTEGEHAYHRSRVSDCYHLLSETKRRFQHHHEGRPPISDAWLGQKTAEALVARLVRRPVHQDPVVVVIAAARRYVRFLQFRITDEYLRDVETRKPQLTLPVTGTVWLDLGIKWTGRAP</sequence>
<evidence type="ECO:0000313" key="3">
    <source>
        <dbReference type="Proteomes" id="UP001295740"/>
    </source>
</evidence>
<dbReference type="AlphaFoldDB" id="A0AAI8VZY3"/>
<name>A0AAI8VZY3_9PEZI</name>